<reference evidence="1" key="1">
    <citation type="journal article" date="2014" name="Front. Microbiol.">
        <title>High frequency of phylogenetically diverse reductive dehalogenase-homologous genes in deep subseafloor sedimentary metagenomes.</title>
        <authorList>
            <person name="Kawai M."/>
            <person name="Futagami T."/>
            <person name="Toyoda A."/>
            <person name="Takaki Y."/>
            <person name="Nishi S."/>
            <person name="Hori S."/>
            <person name="Arai W."/>
            <person name="Tsubouchi T."/>
            <person name="Morono Y."/>
            <person name="Uchiyama I."/>
            <person name="Ito T."/>
            <person name="Fujiyama A."/>
            <person name="Inagaki F."/>
            <person name="Takami H."/>
        </authorList>
    </citation>
    <scope>NUCLEOTIDE SEQUENCE</scope>
    <source>
        <strain evidence="1">Expedition CK06-06</strain>
    </source>
</reference>
<accession>X1IYE8</accession>
<dbReference type="AlphaFoldDB" id="X1IYE8"/>
<comment type="caution">
    <text evidence="1">The sequence shown here is derived from an EMBL/GenBank/DDBJ whole genome shotgun (WGS) entry which is preliminary data.</text>
</comment>
<organism evidence="1">
    <name type="scientific">marine sediment metagenome</name>
    <dbReference type="NCBI Taxonomy" id="412755"/>
    <lineage>
        <taxon>unclassified sequences</taxon>
        <taxon>metagenomes</taxon>
        <taxon>ecological metagenomes</taxon>
    </lineage>
</organism>
<dbReference type="InterPro" id="IPR020362">
    <property type="entry name" value="Tail_accessory_Gp4"/>
</dbReference>
<dbReference type="InterPro" id="IPR038258">
    <property type="entry name" value="Gp4_sf"/>
</dbReference>
<protein>
    <submittedName>
        <fullName evidence="1">Uncharacterized protein</fullName>
    </submittedName>
</protein>
<dbReference type="Pfam" id="PF11650">
    <property type="entry name" value="P22_Tail-4"/>
    <property type="match status" value="1"/>
</dbReference>
<dbReference type="EMBL" id="BARU01041354">
    <property type="protein sequence ID" value="GAH87456.1"/>
    <property type="molecule type" value="Genomic_DNA"/>
</dbReference>
<gene>
    <name evidence="1" type="ORF">S03H2_63778</name>
</gene>
<proteinExistence type="predicted"/>
<dbReference type="Pfam" id="PF23148">
    <property type="entry name" value="Gp77"/>
    <property type="match status" value="1"/>
</dbReference>
<name>X1IYE8_9ZZZZ</name>
<dbReference type="InterPro" id="IPR056928">
    <property type="entry name" value="Gp77-like"/>
</dbReference>
<feature type="non-terminal residue" evidence="1">
    <location>
        <position position="1"/>
    </location>
</feature>
<sequence>EENPATGSKHNLERKHWFAYEANLAVRLTPDFGKEASTALLAQQQASFSFLSSDTAPRKRTAYPPRMPRGSASLRRTLPWSRFYTPEVTAPLSSKTNIMYIGDRLTFAEPFIAFLDAGETISDYTVEVDTGLTLGATSNDDPLITYIIFAEGASSGGSIGLLQVKIVVTTSTGRIETRIINFQLLQSDVID</sequence>
<dbReference type="Gene3D" id="1.10.3230.20">
    <property type="entry name" value="P22 tail accessory factor (Gp4)"/>
    <property type="match status" value="1"/>
</dbReference>
<evidence type="ECO:0000313" key="1">
    <source>
        <dbReference type="EMBL" id="GAH87456.1"/>
    </source>
</evidence>